<reference evidence="2 3" key="1">
    <citation type="submission" date="2019-12" db="EMBL/GenBank/DDBJ databases">
        <title>Functional and genomic insights into the Sphingobium yanoikuyae YC-JY1, a bacterium efficiently degrading bisphenol A.</title>
        <authorList>
            <person name="Jia Y."/>
            <person name="Li X."/>
            <person name="Wang J."/>
            <person name="Eltoukhy A."/>
            <person name="Lamraoui I."/>
            <person name="Yan Y."/>
        </authorList>
    </citation>
    <scope>NUCLEOTIDE SEQUENCE [LARGE SCALE GENOMIC DNA]</scope>
    <source>
        <strain evidence="2 3">YC-JY1</strain>
    </source>
</reference>
<dbReference type="AlphaFoldDB" id="A0A6P1GC27"/>
<evidence type="ECO:0000313" key="3">
    <source>
        <dbReference type="Proteomes" id="UP000464086"/>
    </source>
</evidence>
<feature type="domain" description="DUF7689" evidence="1">
    <location>
        <begin position="17"/>
        <end position="137"/>
    </location>
</feature>
<accession>A0A6P1GC27</accession>
<dbReference type="Proteomes" id="UP000464086">
    <property type="component" value="Chromosome"/>
</dbReference>
<organism evidence="2 3">
    <name type="scientific">Sphingobium yanoikuyae</name>
    <name type="common">Sphingomonas yanoikuyae</name>
    <dbReference type="NCBI Taxonomy" id="13690"/>
    <lineage>
        <taxon>Bacteria</taxon>
        <taxon>Pseudomonadati</taxon>
        <taxon>Pseudomonadota</taxon>
        <taxon>Alphaproteobacteria</taxon>
        <taxon>Sphingomonadales</taxon>
        <taxon>Sphingomonadaceae</taxon>
        <taxon>Sphingobium</taxon>
    </lineage>
</organism>
<gene>
    <name evidence="2" type="ORF">GS397_00825</name>
</gene>
<name>A0A6P1GC27_SPHYA</name>
<proteinExistence type="predicted"/>
<protein>
    <recommendedName>
        <fullName evidence="1">DUF7689 domain-containing protein</fullName>
    </recommendedName>
</protein>
<dbReference type="EMBL" id="CP047218">
    <property type="protein sequence ID" value="QHD65754.1"/>
    <property type="molecule type" value="Genomic_DNA"/>
</dbReference>
<dbReference type="InterPro" id="IPR056106">
    <property type="entry name" value="DUF7689"/>
</dbReference>
<evidence type="ECO:0000313" key="2">
    <source>
        <dbReference type="EMBL" id="QHD65754.1"/>
    </source>
</evidence>
<evidence type="ECO:0000259" key="1">
    <source>
        <dbReference type="Pfam" id="PF24738"/>
    </source>
</evidence>
<dbReference type="Pfam" id="PF24738">
    <property type="entry name" value="DUF7689"/>
    <property type="match status" value="1"/>
</dbReference>
<dbReference type="RefSeq" id="WP_159365382.1">
    <property type="nucleotide sequence ID" value="NZ_CP047218.1"/>
</dbReference>
<sequence>MLGAEFPHATAGNIKPTSEATHDYNCIAWALHVNDRFIWPDEDEQFAWPPMVAREETLAAFTELFTLSGFERCINDQPEPGYEKVALYGRDGAILHAARLLPSGKWASKLGVSIDIEHSCPVAISGGEYGWVVAVFRRPAKGRPALPPLHPVPAPPPLLIGIK</sequence>